<comment type="subcellular location">
    <subcellularLocation>
        <location evidence="1">Peroxisome</location>
    </subcellularLocation>
</comment>
<evidence type="ECO:0000313" key="4">
    <source>
        <dbReference type="EMBL" id="MFC0247662.1"/>
    </source>
</evidence>
<dbReference type="InterPro" id="IPR029045">
    <property type="entry name" value="ClpP/crotonase-like_dom_sf"/>
</dbReference>
<dbReference type="InterPro" id="IPR051053">
    <property type="entry name" value="ECH/Chromodomain_protein"/>
</dbReference>
<dbReference type="SUPFAM" id="SSF52096">
    <property type="entry name" value="ClpP/crotonase"/>
    <property type="match status" value="1"/>
</dbReference>
<comment type="caution">
    <text evidence="4">The sequence shown here is derived from an EMBL/GenBank/DDBJ whole genome shotgun (WGS) entry which is preliminary data.</text>
</comment>
<dbReference type="Gene3D" id="3.90.226.10">
    <property type="entry name" value="2-enoyl-CoA Hydratase, Chain A, domain 1"/>
    <property type="match status" value="1"/>
</dbReference>
<dbReference type="PANTHER" id="PTHR43684:SF1">
    <property type="entry name" value="ENOYL-COA DELTA ISOMERASE 2"/>
    <property type="match status" value="1"/>
</dbReference>
<evidence type="ECO:0000256" key="3">
    <source>
        <dbReference type="ARBA" id="ARBA00023235"/>
    </source>
</evidence>
<name>A0ABV6F2D1_9MICC</name>
<reference evidence="4 5" key="1">
    <citation type="submission" date="2024-09" db="EMBL/GenBank/DDBJ databases">
        <authorList>
            <person name="Sun Q."/>
            <person name="Mori K."/>
        </authorList>
    </citation>
    <scope>NUCLEOTIDE SEQUENCE [LARGE SCALE GENOMIC DNA]</scope>
    <source>
        <strain evidence="4 5">CCM 7609</strain>
    </source>
</reference>
<sequence>MTQTENTLAVRVEHRPGVVRLVLQRPAEGNALNLQMAREALTALRAAEADPNVYLLTLTGEGRFFCGGGDVRSMAAREPELRPEFLSTLAEAAHELALAMTQSRLLILAGVNGIVAGAGLGLMLNSDWVLVTEDAPLMAAYARIGLTPDTGVSYWLPRLVGHQRAVDLTLGGRRLTGSEAVDWGLANRSVPAAEFAQRLTETEDRFLHGARHALFPTKQLLRSEHDGYEAHLKAESAKIAELSGHPDSIELVDRFAGK</sequence>
<dbReference type="CDD" id="cd06558">
    <property type="entry name" value="crotonase-like"/>
    <property type="match status" value="1"/>
</dbReference>
<keyword evidence="2" id="KW-0576">Peroxisome</keyword>
<evidence type="ECO:0000313" key="5">
    <source>
        <dbReference type="Proteomes" id="UP001589766"/>
    </source>
</evidence>
<accession>A0ABV6F2D1</accession>
<organism evidence="4 5">
    <name type="scientific">Citricoccus parietis</name>
    <dbReference type="NCBI Taxonomy" id="592307"/>
    <lineage>
        <taxon>Bacteria</taxon>
        <taxon>Bacillati</taxon>
        <taxon>Actinomycetota</taxon>
        <taxon>Actinomycetes</taxon>
        <taxon>Micrococcales</taxon>
        <taxon>Micrococcaceae</taxon>
        <taxon>Citricoccus</taxon>
    </lineage>
</organism>
<keyword evidence="5" id="KW-1185">Reference proteome</keyword>
<dbReference type="PANTHER" id="PTHR43684">
    <property type="match status" value="1"/>
</dbReference>
<dbReference type="InterPro" id="IPR001753">
    <property type="entry name" value="Enoyl-CoA_hydra/iso"/>
</dbReference>
<evidence type="ECO:0000256" key="2">
    <source>
        <dbReference type="ARBA" id="ARBA00023140"/>
    </source>
</evidence>
<protein>
    <submittedName>
        <fullName evidence="4">Enoyl-CoA hydratase/isomerase family protein</fullName>
    </submittedName>
</protein>
<dbReference type="Proteomes" id="UP001589766">
    <property type="component" value="Unassembled WGS sequence"/>
</dbReference>
<dbReference type="RefSeq" id="WP_159554427.1">
    <property type="nucleotide sequence ID" value="NZ_JBHLWH010000012.1"/>
</dbReference>
<keyword evidence="3" id="KW-0413">Isomerase</keyword>
<dbReference type="EMBL" id="JBHLWH010000012">
    <property type="protein sequence ID" value="MFC0247662.1"/>
    <property type="molecule type" value="Genomic_DNA"/>
</dbReference>
<proteinExistence type="predicted"/>
<evidence type="ECO:0000256" key="1">
    <source>
        <dbReference type="ARBA" id="ARBA00004275"/>
    </source>
</evidence>
<gene>
    <name evidence="4" type="ORF">ACFFIO_04005</name>
</gene>
<dbReference type="Pfam" id="PF00378">
    <property type="entry name" value="ECH_1"/>
    <property type="match status" value="1"/>
</dbReference>